<feature type="non-terminal residue" evidence="6">
    <location>
        <position position="1586"/>
    </location>
</feature>
<evidence type="ECO:0000313" key="6">
    <source>
        <dbReference type="EMBL" id="GEW29696.1"/>
    </source>
</evidence>
<dbReference type="InterPro" id="IPR005162">
    <property type="entry name" value="Retrotrans_gag_dom"/>
</dbReference>
<feature type="coiled-coil region" evidence="1">
    <location>
        <begin position="264"/>
        <end position="368"/>
    </location>
</feature>
<dbReference type="CDD" id="cd09272">
    <property type="entry name" value="RNase_HI_RT_Ty1"/>
    <property type="match status" value="1"/>
</dbReference>
<organism evidence="6">
    <name type="scientific">Tanacetum cinerariifolium</name>
    <name type="common">Dalmatian daisy</name>
    <name type="synonym">Chrysanthemum cinerariifolium</name>
    <dbReference type="NCBI Taxonomy" id="118510"/>
    <lineage>
        <taxon>Eukaryota</taxon>
        <taxon>Viridiplantae</taxon>
        <taxon>Streptophyta</taxon>
        <taxon>Embryophyta</taxon>
        <taxon>Tracheophyta</taxon>
        <taxon>Spermatophyta</taxon>
        <taxon>Magnoliopsida</taxon>
        <taxon>eudicotyledons</taxon>
        <taxon>Gunneridae</taxon>
        <taxon>Pentapetalae</taxon>
        <taxon>asterids</taxon>
        <taxon>campanulids</taxon>
        <taxon>Asterales</taxon>
        <taxon>Asteraceae</taxon>
        <taxon>Asteroideae</taxon>
        <taxon>Anthemideae</taxon>
        <taxon>Anthemidinae</taxon>
        <taxon>Tanacetum</taxon>
    </lineage>
</organism>
<feature type="compositionally biased region" description="Low complexity" evidence="2">
    <location>
        <begin position="1018"/>
        <end position="1034"/>
    </location>
</feature>
<dbReference type="PANTHER" id="PTHR11439:SF495">
    <property type="entry name" value="REVERSE TRANSCRIPTASE, RNA-DEPENDENT DNA POLYMERASE-RELATED"/>
    <property type="match status" value="1"/>
</dbReference>
<feature type="region of interest" description="Disordered" evidence="2">
    <location>
        <begin position="985"/>
        <end position="1034"/>
    </location>
</feature>
<dbReference type="Pfam" id="PF22936">
    <property type="entry name" value="Pol_BBD"/>
    <property type="match status" value="1"/>
</dbReference>
<protein>
    <submittedName>
        <fullName evidence="6">Uncharacterized mitochondrial protein AtMg00810-like</fullName>
    </submittedName>
</protein>
<gene>
    <name evidence="6" type="ORF">Tci_201672</name>
</gene>
<dbReference type="EMBL" id="BKCJ010052651">
    <property type="protein sequence ID" value="GEW29696.1"/>
    <property type="molecule type" value="Genomic_DNA"/>
</dbReference>
<dbReference type="PANTHER" id="PTHR11439">
    <property type="entry name" value="GAG-POL-RELATED RETROTRANSPOSON"/>
    <property type="match status" value="1"/>
</dbReference>
<feature type="compositionally biased region" description="Polar residues" evidence="2">
    <location>
        <begin position="654"/>
        <end position="669"/>
    </location>
</feature>
<dbReference type="Pfam" id="PF03732">
    <property type="entry name" value="Retrotrans_gag"/>
    <property type="match status" value="1"/>
</dbReference>
<feature type="domain" description="Retrotransposon gag" evidence="3">
    <location>
        <begin position="1398"/>
        <end position="1491"/>
    </location>
</feature>
<feature type="compositionally biased region" description="Polar residues" evidence="2">
    <location>
        <begin position="985"/>
        <end position="1012"/>
    </location>
</feature>
<keyword evidence="1" id="KW-0175">Coiled coil</keyword>
<reference evidence="6" key="1">
    <citation type="journal article" date="2019" name="Sci. Rep.">
        <title>Draft genome of Tanacetum cinerariifolium, the natural source of mosquito coil.</title>
        <authorList>
            <person name="Yamashiro T."/>
            <person name="Shiraishi A."/>
            <person name="Satake H."/>
            <person name="Nakayama K."/>
        </authorList>
    </citation>
    <scope>NUCLEOTIDE SEQUENCE</scope>
</reference>
<feature type="domain" description="Retroviral polymerase SH3-like" evidence="5">
    <location>
        <begin position="886"/>
        <end position="946"/>
    </location>
</feature>
<feature type="domain" description="Retrovirus-related Pol polyprotein from transposon TNT 1-94-like beta-barrel" evidence="4">
    <location>
        <begin position="694"/>
        <end position="765"/>
    </location>
</feature>
<accession>A0A699H135</accession>
<comment type="caution">
    <text evidence="6">The sequence shown here is derived from an EMBL/GenBank/DDBJ whole genome shotgun (WGS) entry which is preliminary data.</text>
</comment>
<evidence type="ECO:0000256" key="1">
    <source>
        <dbReference type="SAM" id="Coils"/>
    </source>
</evidence>
<dbReference type="Pfam" id="PF14223">
    <property type="entry name" value="Retrotran_gag_2"/>
    <property type="match status" value="1"/>
</dbReference>
<dbReference type="InterPro" id="IPR054722">
    <property type="entry name" value="PolX-like_BBD"/>
</dbReference>
<evidence type="ECO:0000259" key="4">
    <source>
        <dbReference type="Pfam" id="PF22936"/>
    </source>
</evidence>
<evidence type="ECO:0000256" key="2">
    <source>
        <dbReference type="SAM" id="MobiDB-lite"/>
    </source>
</evidence>
<proteinExistence type="predicted"/>
<feature type="region of interest" description="Disordered" evidence="2">
    <location>
        <begin position="629"/>
        <end position="669"/>
    </location>
</feature>
<sequence>MSTQQDIYAAGFENRPPMLNKVKYVSWSSRLLWYAKSRPNGKLIHNSIINGPYVRRMIPEPGDTNHEVPINETFHVQPDDELTKKEIKQIKANDQAIQTILLGLPEDIYAAVDSCETAQEIRLRVQQMMKGSDIRIQKKKAKLFNELERFTSNDGESIESYYHRFLKLMNDLKQNKHFLEKIARNANQNLNGNGNLVAARAKGIQLQAKEFDLMAATADLDEIKEVNANCILMANLQQASASGGTVEQHPANVEETRGLYDSLYNNLSIEVEKVNTVNRKLKETNAELTTELARFKIKKSVLKLVKKNMTNLKDVIKNLNKQLSKEKSTVSFLLEEKKKLRSDFKFCEDELLDKQIQLEKRIKELDNILVKTGQSIKTIYMLSPKPDLFYHTEQKMDLGYQNPFYLKQAQKQQESLYDGKVLLKKHDPHVVHDSEETLQLGQEKAAKFVGDFKSLVKEADESLAKNKALELEIERLMKAVLSQDIIHFNSIPTPQESKVVKNDKVIATGMFRINPFKTSREEKHISDNTTLRPEGHSLGAIQRMIGSPLCLRVVAKRIKNKGVEVEEHHRNLLLSKNKKHISSVCNNVKFDSQNVKSKVVCAMCKQCLISVNHDVCLLNYVNGKTSRGKKQKANVSINEKQKKQQPKVKKTNESESQSGCSNGDNAYTSNPLEPNIKRFLNSSSLLGSYPNFLWRVDSGCSKHMIRNLKLPINFVWKFLGTVRFGNDYVAIILGFGDLQWGNILITRVYFIEGLGHNLFSVGQFCDSYLEVAFRRNACFVRNLEGVDLLKGDRSTNLYTINLHDMASASPICLIARLPKFKYHKEHLCSLCEQRKSKRPSHPPKPVPNSRQRLHLLHMDLYGPMRIASINGKRKPDMSFLHVFGALCYPKNYREDIGKLGAKDDIGFFIGYSSDSCTYRIYNRRTKEIMETMNVSFDELSAMDFEQRSELDLLFEAMYDDYIGGQPSAALNTILASHAHQVRQASMTSTSIADSAPTPTNSSSHATNFPNTSHDVDELNSQQQHAQQQGNQAHLQSKIVADNVPNAMFDGNTFVNRFANPSTSAAESSSSQNVDPSNMHTFYQPYPHEFQWTKDHPLEQSNYVLEILKKYGMESCDPVGTPMQIKDKLDLDQHGTPVDATKYHSMIGALMYLTSSRADIVHATCLCARYQAKPTEKHLKEVKRIFRYLQGTVNTGLWYMKDSGFELTRFSDADYAGCKDTFKSTSGGAQFLGKKLVSLSSKKQDCTTLSTVEAEYVSLSACYAQVLWMRTQLTDYGFHFKKILIYYDSKSTIAISCNPTNYQLADLFTKALPADRFNYLVRRLELLHAPTEGYAEAIVVSPILTEQFELKHSLINMMTSNQFFGLEKDNPRDRIHWFNKITSTIKYKDVPNSAIKLMLFPFSLVGVARRWLEKEPRRSIHTWKDLVSKFINEFFPPSRTTNLRNKISNFEQRFDESFHEAWDRYKYLLRACPHHGFTELHQLDTFYNALNPADQDSLNAAAGGNLLERRTQDVDSQTYSRSQSATPPPASIKAVKDICVTCGGAHPYYQYLATDGNTFPELRDNIQGYILAPAVNYNQGNSVYRPP</sequence>
<dbReference type="InterPro" id="IPR057670">
    <property type="entry name" value="SH3_retrovirus"/>
</dbReference>
<dbReference type="Pfam" id="PF25597">
    <property type="entry name" value="SH3_retrovirus"/>
    <property type="match status" value="1"/>
</dbReference>
<evidence type="ECO:0000259" key="3">
    <source>
        <dbReference type="Pfam" id="PF03732"/>
    </source>
</evidence>
<evidence type="ECO:0000259" key="5">
    <source>
        <dbReference type="Pfam" id="PF25597"/>
    </source>
</evidence>
<feature type="coiled-coil region" evidence="1">
    <location>
        <begin position="452"/>
        <end position="479"/>
    </location>
</feature>
<name>A0A699H135_TANCI</name>